<evidence type="ECO:0000256" key="1">
    <source>
        <dbReference type="SAM" id="SignalP"/>
    </source>
</evidence>
<dbReference type="AlphaFoldDB" id="A0AA90NV36"/>
<gene>
    <name evidence="2" type="ORF">Q8G35_15515</name>
</gene>
<evidence type="ECO:0000313" key="3">
    <source>
        <dbReference type="Proteomes" id="UP001178277"/>
    </source>
</evidence>
<protein>
    <recommendedName>
        <fullName evidence="4">Lipoprotein</fullName>
    </recommendedName>
</protein>
<dbReference type="RefSeq" id="WP_305161003.1">
    <property type="nucleotide sequence ID" value="NZ_JAUUTP010000016.1"/>
</dbReference>
<name>A0AA90NV36_9BACI</name>
<dbReference type="Proteomes" id="UP001178277">
    <property type="component" value="Unassembled WGS sequence"/>
</dbReference>
<accession>A0AA90NV36</accession>
<proteinExistence type="predicted"/>
<keyword evidence="1" id="KW-0732">Signal</keyword>
<feature type="signal peptide" evidence="1">
    <location>
        <begin position="1"/>
        <end position="21"/>
    </location>
</feature>
<comment type="caution">
    <text evidence="2">The sequence shown here is derived from an EMBL/GenBank/DDBJ whole genome shotgun (WGS) entry which is preliminary data.</text>
</comment>
<evidence type="ECO:0008006" key="4">
    <source>
        <dbReference type="Google" id="ProtNLM"/>
    </source>
</evidence>
<reference evidence="2" key="1">
    <citation type="submission" date="2023-07" db="EMBL/GenBank/DDBJ databases">
        <title>Murine gut Bacillus species.</title>
        <authorList>
            <person name="Gutman E."/>
            <person name="Hashuel R."/>
            <person name="Litvak Y."/>
        </authorList>
    </citation>
    <scope>NUCLEOTIDE SEQUENCE</scope>
    <source>
        <strain evidence="2">RU283</strain>
    </source>
</reference>
<evidence type="ECO:0000313" key="2">
    <source>
        <dbReference type="EMBL" id="MDP1419763.1"/>
    </source>
</evidence>
<sequence length="100" mass="11150">MKKITCGSLIFLILSMLVACTNEKDDFARIHPNLVPSGDHRYSLHAVGKEITVDLLEDNNINNVGPVTNTSSYESLNEQYPKLELKKEPAFLTSLGLLFN</sequence>
<organism evidence="2 3">
    <name type="scientific">Peribacillus simplex</name>
    <dbReference type="NCBI Taxonomy" id="1478"/>
    <lineage>
        <taxon>Bacteria</taxon>
        <taxon>Bacillati</taxon>
        <taxon>Bacillota</taxon>
        <taxon>Bacilli</taxon>
        <taxon>Bacillales</taxon>
        <taxon>Bacillaceae</taxon>
        <taxon>Peribacillus</taxon>
    </lineage>
</organism>
<dbReference type="PROSITE" id="PS51257">
    <property type="entry name" value="PROKAR_LIPOPROTEIN"/>
    <property type="match status" value="1"/>
</dbReference>
<dbReference type="EMBL" id="JAUUTP010000016">
    <property type="protein sequence ID" value="MDP1419763.1"/>
    <property type="molecule type" value="Genomic_DNA"/>
</dbReference>
<feature type="chain" id="PRO_5041716486" description="Lipoprotein" evidence="1">
    <location>
        <begin position="22"/>
        <end position="100"/>
    </location>
</feature>